<keyword evidence="3" id="KW-0251">Elongation factor</keyword>
<dbReference type="Proteomes" id="UP000067711">
    <property type="component" value="Chromosome 1"/>
</dbReference>
<dbReference type="PANTHER" id="PTHR46401">
    <property type="entry name" value="GLYCOSYLTRANSFERASE WBBK-RELATED"/>
    <property type="match status" value="1"/>
</dbReference>
<keyword evidence="3" id="KW-0648">Protein biosynthesis</keyword>
<dbReference type="RefSeq" id="WP_066487233.1">
    <property type="nucleotide sequence ID" value="NZ_CP013389.1"/>
</dbReference>
<dbReference type="PANTHER" id="PTHR46401:SF2">
    <property type="entry name" value="GLYCOSYLTRANSFERASE WBBK-RELATED"/>
    <property type="match status" value="1"/>
</dbReference>
<gene>
    <name evidence="3" type="ORF">WS71_16400</name>
</gene>
<organism evidence="3 4">
    <name type="scientific">Burkholderia mayonis</name>
    <dbReference type="NCBI Taxonomy" id="1385591"/>
    <lineage>
        <taxon>Bacteria</taxon>
        <taxon>Pseudomonadati</taxon>
        <taxon>Pseudomonadota</taxon>
        <taxon>Betaproteobacteria</taxon>
        <taxon>Burkholderiales</taxon>
        <taxon>Burkholderiaceae</taxon>
        <taxon>Burkholderia</taxon>
        <taxon>pseudomallei group</taxon>
    </lineage>
</organism>
<dbReference type="Pfam" id="PF00534">
    <property type="entry name" value="Glycos_transf_1"/>
    <property type="match status" value="1"/>
</dbReference>
<feature type="domain" description="Glycosyl transferase family 1" evidence="2">
    <location>
        <begin position="197"/>
        <end position="348"/>
    </location>
</feature>
<dbReference type="InterPro" id="IPR001296">
    <property type="entry name" value="Glyco_trans_1"/>
</dbReference>
<dbReference type="SUPFAM" id="SSF53756">
    <property type="entry name" value="UDP-Glycosyltransferase/glycogen phosphorylase"/>
    <property type="match status" value="1"/>
</dbReference>
<dbReference type="EMBL" id="CP013389">
    <property type="protein sequence ID" value="AOJ08976.1"/>
    <property type="molecule type" value="Genomic_DNA"/>
</dbReference>
<evidence type="ECO:0000313" key="3">
    <source>
        <dbReference type="EMBL" id="AOJ08976.1"/>
    </source>
</evidence>
<proteinExistence type="predicted"/>
<evidence type="ECO:0000313" key="4">
    <source>
        <dbReference type="Proteomes" id="UP000067711"/>
    </source>
</evidence>
<name>A0A1B4FZ73_9BURK</name>
<reference evidence="3 4" key="1">
    <citation type="submission" date="2015-12" db="EMBL/GenBank/DDBJ databases">
        <title>Diversity of Burkholderia near neighbor genomes.</title>
        <authorList>
            <person name="Sahl J."/>
            <person name="Wagner D."/>
            <person name="Keim P."/>
        </authorList>
    </citation>
    <scope>NUCLEOTIDE SEQUENCE [LARGE SCALE GENOMIC DNA]</scope>
    <source>
        <strain evidence="3 4">BDU8</strain>
    </source>
</reference>
<dbReference type="Gene3D" id="3.40.50.2000">
    <property type="entry name" value="Glycogen Phosphorylase B"/>
    <property type="match status" value="2"/>
</dbReference>
<keyword evidence="1" id="KW-0808">Transferase</keyword>
<dbReference type="GO" id="GO:0003746">
    <property type="term" value="F:translation elongation factor activity"/>
    <property type="evidence" value="ECO:0007669"/>
    <property type="project" value="UniProtKB-KW"/>
</dbReference>
<dbReference type="AlphaFoldDB" id="A0A1B4FZ73"/>
<protein>
    <submittedName>
        <fullName evidence="3">Transcription elongation factor GreAB</fullName>
    </submittedName>
</protein>
<accession>A0A1B4FZ73</accession>
<sequence>MKLILAVDAIVPPLTGIGRYTWELAKHYSTPDSGLDSIRYFFAGQWIGDPQTLLDGSPRGRTTRRKGLWPRVSAGLRQWREQRAIRGHVFHSPNYFLPDWVEGGVVTVHDLSVFKYPETHPVERIHHFERGFASTLARAAHVITDSEAIRHEVADSFGWPLGKITAVRLGVPPEFGRRDRATLFAPLARYRLAPGAYTLCVSTLEPRKRIDALLAAYAELPALLRLRYPLVLVGSEGWLSDALRQEIARGEREGWLRYLGFVPETALPLLYAGAHAFFFPSLYEGFGLPVLEALASGVPTLTSRCSSLPEVADGAAWLVEPGDHEALRAGIEHVMCDEPWRAVAIERGLQVASETTWAQCARKTLDVCRRFA</sequence>
<dbReference type="CDD" id="cd03809">
    <property type="entry name" value="GT4_MtfB-like"/>
    <property type="match status" value="1"/>
</dbReference>
<evidence type="ECO:0000256" key="1">
    <source>
        <dbReference type="ARBA" id="ARBA00022679"/>
    </source>
</evidence>
<evidence type="ECO:0000259" key="2">
    <source>
        <dbReference type="Pfam" id="PF00534"/>
    </source>
</evidence>
<dbReference type="GO" id="GO:0016757">
    <property type="term" value="F:glycosyltransferase activity"/>
    <property type="evidence" value="ECO:0007669"/>
    <property type="project" value="InterPro"/>
</dbReference>
<dbReference type="GO" id="GO:0009103">
    <property type="term" value="P:lipopolysaccharide biosynthetic process"/>
    <property type="evidence" value="ECO:0007669"/>
    <property type="project" value="TreeGrafter"/>
</dbReference>